<gene>
    <name evidence="3" type="ORF">C4900_01370</name>
</gene>
<dbReference type="STRING" id="163359.A9R16_03655"/>
<dbReference type="InterPro" id="IPR036165">
    <property type="entry name" value="YefM-like_sf"/>
</dbReference>
<dbReference type="Gene3D" id="3.40.1620.10">
    <property type="entry name" value="YefM-like domain"/>
    <property type="match status" value="1"/>
</dbReference>
<name>A0A1C2FY64_9GAMM</name>
<sequence>MKQVNIHEAKTHLSQLVEEAVRGEPFVIAKAGKPLVRVMALDAPIMVQPRRLGFLAGEISVPDDFNEMGAPDIHRLFVESD</sequence>
<dbReference type="RefSeq" id="WP_065971960.1">
    <property type="nucleotide sequence ID" value="NZ_CP080624.1"/>
</dbReference>
<dbReference type="Proteomes" id="UP000253250">
    <property type="component" value="Unassembled WGS sequence"/>
</dbReference>
<proteinExistence type="inferred from homology"/>
<dbReference type="EMBL" id="PSYR01000001">
    <property type="protein sequence ID" value="RCN58474.1"/>
    <property type="molecule type" value="Genomic_DNA"/>
</dbReference>
<evidence type="ECO:0000256" key="1">
    <source>
        <dbReference type="ARBA" id="ARBA00009981"/>
    </source>
</evidence>
<comment type="caution">
    <text evidence="3">The sequence shown here is derived from an EMBL/GenBank/DDBJ whole genome shotgun (WGS) entry which is preliminary data.</text>
</comment>
<dbReference type="Pfam" id="PF02604">
    <property type="entry name" value="PhdYeFM_antitox"/>
    <property type="match status" value="1"/>
</dbReference>
<dbReference type="OrthoDB" id="9800503at2"/>
<comment type="similarity">
    <text evidence="1 2">Belongs to the phD/YefM antitoxin family.</text>
</comment>
<evidence type="ECO:0000313" key="3">
    <source>
        <dbReference type="EMBL" id="RCN58474.1"/>
    </source>
</evidence>
<dbReference type="SUPFAM" id="SSF143120">
    <property type="entry name" value="YefM-like"/>
    <property type="match status" value="1"/>
</dbReference>
<dbReference type="NCBIfam" id="TIGR01552">
    <property type="entry name" value="phd_fam"/>
    <property type="match status" value="1"/>
</dbReference>
<reference evidence="3 4" key="1">
    <citation type="submission" date="2018-02" db="EMBL/GenBank/DDBJ databases">
        <title>Insights into the biology of acidophilic members of the Acidiferrobacteraceae family derived from comparative genomic analyses.</title>
        <authorList>
            <person name="Issotta F."/>
            <person name="Thyssen C."/>
            <person name="Mena C."/>
            <person name="Moya A."/>
            <person name="Bellenberg S."/>
            <person name="Sproer C."/>
            <person name="Covarrubias P.C."/>
            <person name="Sand W."/>
            <person name="Quatrini R."/>
            <person name="Vera M."/>
        </authorList>
    </citation>
    <scope>NUCLEOTIDE SEQUENCE [LARGE SCALE GENOMIC DNA]</scope>
    <source>
        <strain evidence="4">m-1</strain>
    </source>
</reference>
<dbReference type="InterPro" id="IPR006442">
    <property type="entry name" value="Antitoxin_Phd/YefM"/>
</dbReference>
<accession>A0A1C2FY64</accession>
<evidence type="ECO:0000313" key="4">
    <source>
        <dbReference type="Proteomes" id="UP000253250"/>
    </source>
</evidence>
<evidence type="ECO:0000256" key="2">
    <source>
        <dbReference type="RuleBase" id="RU362080"/>
    </source>
</evidence>
<keyword evidence="4" id="KW-1185">Reference proteome</keyword>
<comment type="function">
    <text evidence="2">Antitoxin component of a type II toxin-antitoxin (TA) system.</text>
</comment>
<dbReference type="AlphaFoldDB" id="A0A1C2FY64"/>
<organism evidence="3 4">
    <name type="scientific">Acidiferrobacter thiooxydans</name>
    <dbReference type="NCBI Taxonomy" id="163359"/>
    <lineage>
        <taxon>Bacteria</taxon>
        <taxon>Pseudomonadati</taxon>
        <taxon>Pseudomonadota</taxon>
        <taxon>Gammaproteobacteria</taxon>
        <taxon>Acidiferrobacterales</taxon>
        <taxon>Acidiferrobacteraceae</taxon>
        <taxon>Acidiferrobacter</taxon>
    </lineage>
</organism>
<protein>
    <recommendedName>
        <fullName evidence="2">Antitoxin</fullName>
    </recommendedName>
</protein>